<protein>
    <recommendedName>
        <fullName evidence="2">Transcription factor TFIIIC triple barrel domain-containing protein</fullName>
    </recommendedName>
</protein>
<feature type="compositionally biased region" description="Acidic residues" evidence="1">
    <location>
        <begin position="32"/>
        <end position="42"/>
    </location>
</feature>
<dbReference type="EMBL" id="KE145358">
    <property type="protein sequence ID" value="EPE33377.1"/>
    <property type="molecule type" value="Genomic_DNA"/>
</dbReference>
<dbReference type="KEGG" id="glz:GLAREA_06390"/>
<evidence type="ECO:0000313" key="3">
    <source>
        <dbReference type="EMBL" id="EPE33377.1"/>
    </source>
</evidence>
<dbReference type="eggNOG" id="ENOG502SV1F">
    <property type="taxonomic scope" value="Eukaryota"/>
</dbReference>
<feature type="compositionally biased region" description="Polar residues" evidence="1">
    <location>
        <begin position="331"/>
        <end position="353"/>
    </location>
</feature>
<gene>
    <name evidence="3" type="ORF">GLAREA_06390</name>
</gene>
<evidence type="ECO:0000313" key="4">
    <source>
        <dbReference type="Proteomes" id="UP000016922"/>
    </source>
</evidence>
<name>S3D4K9_GLAL2</name>
<accession>S3D4K9</accession>
<evidence type="ECO:0000256" key="1">
    <source>
        <dbReference type="SAM" id="MobiDB-lite"/>
    </source>
</evidence>
<dbReference type="HOGENOM" id="CLU_634680_0_0_1"/>
<evidence type="ECO:0000259" key="2">
    <source>
        <dbReference type="Pfam" id="PF10419"/>
    </source>
</evidence>
<feature type="compositionally biased region" description="Polar residues" evidence="1">
    <location>
        <begin position="413"/>
        <end position="432"/>
    </location>
</feature>
<feature type="compositionally biased region" description="Basic and acidic residues" evidence="1">
    <location>
        <begin position="276"/>
        <end position="297"/>
    </location>
</feature>
<dbReference type="Gene3D" id="2.60.40.4370">
    <property type="match status" value="1"/>
</dbReference>
<dbReference type="Proteomes" id="UP000016922">
    <property type="component" value="Unassembled WGS sequence"/>
</dbReference>
<reference evidence="3 4" key="1">
    <citation type="journal article" date="2013" name="BMC Genomics">
        <title>Genomics-driven discovery of the pneumocandin biosynthetic gene cluster in the fungus Glarea lozoyensis.</title>
        <authorList>
            <person name="Chen L."/>
            <person name="Yue Q."/>
            <person name="Zhang X."/>
            <person name="Xiang M."/>
            <person name="Wang C."/>
            <person name="Li S."/>
            <person name="Che Y."/>
            <person name="Ortiz-Lopez F.J."/>
            <person name="Bills G.F."/>
            <person name="Liu X."/>
            <person name="An Z."/>
        </authorList>
    </citation>
    <scope>NUCLEOTIDE SEQUENCE [LARGE SCALE GENOMIC DNA]</scope>
    <source>
        <strain evidence="4">ATCC 20868 / MF5171</strain>
    </source>
</reference>
<dbReference type="GeneID" id="19465443"/>
<keyword evidence="4" id="KW-1185">Reference proteome</keyword>
<feature type="compositionally biased region" description="Low complexity" evidence="1">
    <location>
        <begin position="364"/>
        <end position="385"/>
    </location>
</feature>
<feature type="compositionally biased region" description="Acidic residues" evidence="1">
    <location>
        <begin position="86"/>
        <end position="103"/>
    </location>
</feature>
<dbReference type="Pfam" id="PF10419">
    <property type="entry name" value="TFIIIC_sub6"/>
    <property type="match status" value="1"/>
</dbReference>
<feature type="region of interest" description="Disordered" evidence="1">
    <location>
        <begin position="1"/>
        <end position="46"/>
    </location>
</feature>
<dbReference type="AlphaFoldDB" id="S3D4K9"/>
<organism evidence="3 4">
    <name type="scientific">Glarea lozoyensis (strain ATCC 20868 / MF5171)</name>
    <dbReference type="NCBI Taxonomy" id="1116229"/>
    <lineage>
        <taxon>Eukaryota</taxon>
        <taxon>Fungi</taxon>
        <taxon>Dikarya</taxon>
        <taxon>Ascomycota</taxon>
        <taxon>Pezizomycotina</taxon>
        <taxon>Leotiomycetes</taxon>
        <taxon>Helotiales</taxon>
        <taxon>Helotiaceae</taxon>
        <taxon>Glarea</taxon>
    </lineage>
</organism>
<dbReference type="InterPro" id="IPR019481">
    <property type="entry name" value="TFIIIC_triple_barrel"/>
</dbReference>
<proteinExistence type="predicted"/>
<sequence>MAHTESSIPTSVEPTPPPAPNPHTLTMLPRLEDDEDSQEWEYEYSATETESYYVTLDLTIPELTKSSGRRRNKSEQADAASAYPQAEEDPDFQPTADPDEVDPPENLASEIQIVEFHSENPLVSYCGQLYSCRWAENIGTEIFFMKNIPKDNVSRIQILPGGVNVLGTSSVRLDSTPITAEPKTQANPAGRNGSKTRSLRREDLAIDVGPRASQGRIQQAKFLEDLIKAKEKRGETDLVTVHVEKRYTNLEWKKEVLRQRKEQRVKLQSILEGDDEQAKENARKEVAELDEEERRIPLLDVETAGDDSKELGQPVKKRQKLAQSAPRRTRSSVATVGKQSEGFSNESSRTPTPYRQLLPAPVASTSPSIVSRSSTPQQAISSSSRTSVAEGNRATAGMPNVPSNEETGVAVYGNNTAQAETTAGDASTNAQP</sequence>
<dbReference type="RefSeq" id="XP_008079994.1">
    <property type="nucleotide sequence ID" value="XM_008081803.1"/>
</dbReference>
<feature type="domain" description="Transcription factor TFIIIC triple barrel" evidence="2">
    <location>
        <begin position="47"/>
        <end position="179"/>
    </location>
</feature>
<feature type="region of interest" description="Disordered" evidence="1">
    <location>
        <begin position="63"/>
        <end position="104"/>
    </location>
</feature>
<feature type="region of interest" description="Disordered" evidence="1">
    <location>
        <begin position="274"/>
        <end position="432"/>
    </location>
</feature>
<dbReference type="OrthoDB" id="1877767at2759"/>
<dbReference type="STRING" id="1116229.S3D4K9"/>